<evidence type="ECO:0000256" key="1">
    <source>
        <dbReference type="SAM" id="Phobius"/>
    </source>
</evidence>
<keyword evidence="3" id="KW-1185">Reference proteome</keyword>
<evidence type="ECO:0000313" key="2">
    <source>
        <dbReference type="EMBL" id="ERJ95241.1"/>
    </source>
</evidence>
<dbReference type="InterPro" id="IPR025699">
    <property type="entry name" value="ABC2_memb-like"/>
</dbReference>
<evidence type="ECO:0000313" key="3">
    <source>
        <dbReference type="Proteomes" id="UP000016662"/>
    </source>
</evidence>
<comment type="caution">
    <text evidence="2">The sequence shown here is derived from an EMBL/GenBank/DDBJ whole genome shotgun (WGS) entry which is preliminary data.</text>
</comment>
<dbReference type="PATRIC" id="fig|411473.3.peg.1354"/>
<keyword evidence="1" id="KW-0472">Membrane</keyword>
<evidence type="ECO:0008006" key="4">
    <source>
        <dbReference type="Google" id="ProtNLM"/>
    </source>
</evidence>
<dbReference type="Proteomes" id="UP000016662">
    <property type="component" value="Unassembled WGS sequence"/>
</dbReference>
<dbReference type="HOGENOM" id="CLU_102880_5_2_9"/>
<keyword evidence="1" id="KW-0812">Transmembrane</keyword>
<dbReference type="RefSeq" id="WP_021683128.1">
    <property type="nucleotide sequence ID" value="NZ_KI260465.1"/>
</dbReference>
<feature type="transmembrane region" description="Helical" evidence="1">
    <location>
        <begin position="191"/>
        <end position="211"/>
    </location>
</feature>
<protein>
    <recommendedName>
        <fullName evidence="4">ABC-2 family transporter protein</fullName>
    </recommendedName>
</protein>
<reference evidence="2 3" key="1">
    <citation type="submission" date="2013-07" db="EMBL/GenBank/DDBJ databases">
        <authorList>
            <person name="Weinstock G."/>
            <person name="Sodergren E."/>
            <person name="Wylie T."/>
            <person name="Fulton L."/>
            <person name="Fulton R."/>
            <person name="Fronick C."/>
            <person name="O'Laughlin M."/>
            <person name="Godfrey J."/>
            <person name="Miner T."/>
            <person name="Herter B."/>
            <person name="Appelbaum E."/>
            <person name="Cordes M."/>
            <person name="Lek S."/>
            <person name="Wollam A."/>
            <person name="Pepin K.H."/>
            <person name="Palsikar V.B."/>
            <person name="Mitreva M."/>
            <person name="Wilson R.K."/>
        </authorList>
    </citation>
    <scope>NUCLEOTIDE SEQUENCE [LARGE SCALE GENOMIC DNA]</scope>
    <source>
        <strain evidence="2 3">ATCC 27760</strain>
    </source>
</reference>
<proteinExistence type="predicted"/>
<feature type="transmembrane region" description="Helical" evidence="1">
    <location>
        <begin position="154"/>
        <end position="171"/>
    </location>
</feature>
<organism evidence="2 3">
    <name type="scientific">Ruminococcus callidus ATCC 27760</name>
    <dbReference type="NCBI Taxonomy" id="411473"/>
    <lineage>
        <taxon>Bacteria</taxon>
        <taxon>Bacillati</taxon>
        <taxon>Bacillota</taxon>
        <taxon>Clostridia</taxon>
        <taxon>Eubacteriales</taxon>
        <taxon>Oscillospiraceae</taxon>
        <taxon>Ruminococcus</taxon>
    </lineage>
</organism>
<dbReference type="EMBL" id="AWVF01000209">
    <property type="protein sequence ID" value="ERJ95241.1"/>
    <property type="molecule type" value="Genomic_DNA"/>
</dbReference>
<accession>U2K9Q4</accession>
<sequence length="222" mass="24912">MKGLLLKDFYTIWKGGRIFLILYVFMAAVSGVNIQSGWSYMGFWLVMMDSQTSSTFSYDHSCNWNRFALTMPVTRKDVVRSKFLLQLLIVCGSTLAYLVLAALVSLVLRTFEVKAFCNMLFAAWLVFWVVLLMGSVSTLLLFRFPPEYARLISILIYVIPACAFMGAGSVFMQEMTDNLATLPAEFSAMLLPAAIAMPVLSLVVSGLCYVFSCRIFQKKDLA</sequence>
<dbReference type="Pfam" id="PF13346">
    <property type="entry name" value="ABC2_membrane_5"/>
    <property type="match status" value="1"/>
</dbReference>
<dbReference type="AlphaFoldDB" id="U2K9Q4"/>
<dbReference type="OrthoDB" id="1655186at2"/>
<feature type="transmembrane region" description="Helical" evidence="1">
    <location>
        <begin position="120"/>
        <end position="142"/>
    </location>
</feature>
<gene>
    <name evidence="2" type="ORF">RUMCAL_01657</name>
</gene>
<dbReference type="STRING" id="411473.RUMCAL_01657"/>
<feature type="transmembrane region" description="Helical" evidence="1">
    <location>
        <begin position="20"/>
        <end position="46"/>
    </location>
</feature>
<name>U2K9Q4_9FIRM</name>
<keyword evidence="1" id="KW-1133">Transmembrane helix</keyword>
<feature type="transmembrane region" description="Helical" evidence="1">
    <location>
        <begin position="83"/>
        <end position="108"/>
    </location>
</feature>